<evidence type="ECO:0000313" key="2">
    <source>
        <dbReference type="EMBL" id="CAA9305560.1"/>
    </source>
</evidence>
<accession>A0A6J4KGQ9</accession>
<dbReference type="PANTHER" id="PTHR43543">
    <property type="entry name" value="MALONIC SEMIALDEHYDE REDUCTASE RUTE-RELATED"/>
    <property type="match status" value="1"/>
</dbReference>
<organism evidence="2">
    <name type="scientific">uncultured Friedmanniella sp</name>
    <dbReference type="NCBI Taxonomy" id="335381"/>
    <lineage>
        <taxon>Bacteria</taxon>
        <taxon>Bacillati</taxon>
        <taxon>Actinomycetota</taxon>
        <taxon>Actinomycetes</taxon>
        <taxon>Propionibacteriales</taxon>
        <taxon>Nocardioidaceae</taxon>
        <taxon>Friedmanniella</taxon>
        <taxon>environmental samples</taxon>
    </lineage>
</organism>
<evidence type="ECO:0000259" key="1">
    <source>
        <dbReference type="Pfam" id="PF00881"/>
    </source>
</evidence>
<name>A0A6J4KGQ9_9ACTN</name>
<protein>
    <submittedName>
        <fullName evidence="2">Nitroreductase</fullName>
    </submittedName>
</protein>
<dbReference type="InterPro" id="IPR050461">
    <property type="entry name" value="Nitroreductase_HadB/RutE"/>
</dbReference>
<proteinExistence type="predicted"/>
<gene>
    <name evidence="2" type="ORF">AVDCRST_MAG48-1676</name>
</gene>
<dbReference type="InterPro" id="IPR029479">
    <property type="entry name" value="Nitroreductase"/>
</dbReference>
<dbReference type="AlphaFoldDB" id="A0A6J4KGQ9"/>
<dbReference type="PANTHER" id="PTHR43543:SF1">
    <property type="entry name" value="MALONIC SEMIALDEHYDE REDUCTASE RUTE-RELATED"/>
    <property type="match status" value="1"/>
</dbReference>
<dbReference type="SUPFAM" id="SSF55469">
    <property type="entry name" value="FMN-dependent nitroreductase-like"/>
    <property type="match status" value="1"/>
</dbReference>
<reference evidence="2" key="1">
    <citation type="submission" date="2020-02" db="EMBL/GenBank/DDBJ databases">
        <authorList>
            <person name="Meier V. D."/>
        </authorList>
    </citation>
    <scope>NUCLEOTIDE SEQUENCE</scope>
    <source>
        <strain evidence="2">AVDCRST_MAG48</strain>
    </source>
</reference>
<sequence length="219" mass="23816">MVKPLVTDLDLTSDLTDFEQEFDSGLAISADVADRLFRRAATAYHFSDEPVTDEQVRAVHELLRWGPTAMNTQPLRIVLVRSAQAREQLVEHMAGGNKERTATAPLVALLAADLDFHEELDRVFPVYPNAKAGFADEQGRAAAAHTNAVLQAGYFILAVRAAGLVAGPMGGFDADAVSGAFFPDGRHRVFLVVNLGHASAESYRPRQPRLDFDEVVTTA</sequence>
<dbReference type="EMBL" id="CADCTS010000242">
    <property type="protein sequence ID" value="CAA9305560.1"/>
    <property type="molecule type" value="Genomic_DNA"/>
</dbReference>
<dbReference type="InterPro" id="IPR000415">
    <property type="entry name" value="Nitroreductase-like"/>
</dbReference>
<feature type="domain" description="Nitroreductase" evidence="1">
    <location>
        <begin position="42"/>
        <end position="197"/>
    </location>
</feature>
<dbReference type="Pfam" id="PF00881">
    <property type="entry name" value="Nitroreductase"/>
    <property type="match status" value="1"/>
</dbReference>
<dbReference type="GO" id="GO:0016491">
    <property type="term" value="F:oxidoreductase activity"/>
    <property type="evidence" value="ECO:0007669"/>
    <property type="project" value="InterPro"/>
</dbReference>
<dbReference type="Gene3D" id="3.40.109.10">
    <property type="entry name" value="NADH Oxidase"/>
    <property type="match status" value="1"/>
</dbReference>
<dbReference type="NCBIfam" id="NF003768">
    <property type="entry name" value="PRK05365.1"/>
    <property type="match status" value="1"/>
</dbReference>